<keyword evidence="2 6" id="KW-0349">Heme</keyword>
<dbReference type="InterPro" id="IPR050597">
    <property type="entry name" value="Cytochrome_c_Oxidase_Subunit"/>
</dbReference>
<evidence type="ECO:0000256" key="4">
    <source>
        <dbReference type="ARBA" id="ARBA00022982"/>
    </source>
</evidence>
<evidence type="ECO:0000256" key="5">
    <source>
        <dbReference type="ARBA" id="ARBA00023004"/>
    </source>
</evidence>
<name>A0A1H8RLH7_9GAMM</name>
<evidence type="ECO:0000256" key="2">
    <source>
        <dbReference type="ARBA" id="ARBA00022617"/>
    </source>
</evidence>
<proteinExistence type="predicted"/>
<keyword evidence="1" id="KW-0813">Transport</keyword>
<feature type="domain" description="Cytochrome c" evidence="8">
    <location>
        <begin position="27"/>
        <end position="106"/>
    </location>
</feature>
<keyword evidence="4" id="KW-0249">Electron transport</keyword>
<reference evidence="9 10" key="1">
    <citation type="submission" date="2016-10" db="EMBL/GenBank/DDBJ databases">
        <authorList>
            <person name="de Groot N.N."/>
        </authorList>
    </citation>
    <scope>NUCLEOTIDE SEQUENCE [LARGE SCALE GENOMIC DNA]</scope>
    <source>
        <strain evidence="9 10">CGMCC 1.6291</strain>
    </source>
</reference>
<keyword evidence="5 6" id="KW-0408">Iron</keyword>
<dbReference type="PANTHER" id="PTHR33751">
    <property type="entry name" value="CBB3-TYPE CYTOCHROME C OXIDASE SUBUNIT FIXP"/>
    <property type="match status" value="1"/>
</dbReference>
<keyword evidence="7" id="KW-0732">Signal</keyword>
<dbReference type="Pfam" id="PF00034">
    <property type="entry name" value="Cytochrom_C"/>
    <property type="match status" value="1"/>
</dbReference>
<dbReference type="PANTHER" id="PTHR33751:SF9">
    <property type="entry name" value="CYTOCHROME C4"/>
    <property type="match status" value="1"/>
</dbReference>
<dbReference type="RefSeq" id="WP_245753950.1">
    <property type="nucleotide sequence ID" value="NZ_FOEG01000002.1"/>
</dbReference>
<evidence type="ECO:0000313" key="10">
    <source>
        <dbReference type="Proteomes" id="UP000199657"/>
    </source>
</evidence>
<dbReference type="GO" id="GO:0009055">
    <property type="term" value="F:electron transfer activity"/>
    <property type="evidence" value="ECO:0007669"/>
    <property type="project" value="InterPro"/>
</dbReference>
<organism evidence="9 10">
    <name type="scientific">Aquisalimonas asiatica</name>
    <dbReference type="NCBI Taxonomy" id="406100"/>
    <lineage>
        <taxon>Bacteria</taxon>
        <taxon>Pseudomonadati</taxon>
        <taxon>Pseudomonadota</taxon>
        <taxon>Gammaproteobacteria</taxon>
        <taxon>Chromatiales</taxon>
        <taxon>Ectothiorhodospiraceae</taxon>
        <taxon>Aquisalimonas</taxon>
    </lineage>
</organism>
<dbReference type="InterPro" id="IPR036909">
    <property type="entry name" value="Cyt_c-like_dom_sf"/>
</dbReference>
<dbReference type="STRING" id="406100.SAMN04488052_102102"/>
<evidence type="ECO:0000259" key="8">
    <source>
        <dbReference type="PROSITE" id="PS51007"/>
    </source>
</evidence>
<feature type="signal peptide" evidence="7">
    <location>
        <begin position="1"/>
        <end position="23"/>
    </location>
</feature>
<dbReference type="AlphaFoldDB" id="A0A1H8RLH7"/>
<dbReference type="GO" id="GO:0020037">
    <property type="term" value="F:heme binding"/>
    <property type="evidence" value="ECO:0007669"/>
    <property type="project" value="InterPro"/>
</dbReference>
<sequence length="115" mass="12727">MMKYSSLTAIGALSLMMSVPALAIDRGDPSAGEQLAEDLCISCHAVDGSQSNPEWPKLSGQYADYLFRSLQQYQDGTRENAIMQGQVEGLSTQDLRDLASYYSRLDGDLYVPRKR</sequence>
<dbReference type="Gene3D" id="1.10.760.10">
    <property type="entry name" value="Cytochrome c-like domain"/>
    <property type="match status" value="1"/>
</dbReference>
<dbReference type="Proteomes" id="UP000199657">
    <property type="component" value="Unassembled WGS sequence"/>
</dbReference>
<dbReference type="InterPro" id="IPR009056">
    <property type="entry name" value="Cyt_c-like_dom"/>
</dbReference>
<keyword evidence="10" id="KW-1185">Reference proteome</keyword>
<evidence type="ECO:0000256" key="1">
    <source>
        <dbReference type="ARBA" id="ARBA00022448"/>
    </source>
</evidence>
<evidence type="ECO:0000313" key="9">
    <source>
        <dbReference type="EMBL" id="SEO67206.1"/>
    </source>
</evidence>
<evidence type="ECO:0000256" key="3">
    <source>
        <dbReference type="ARBA" id="ARBA00022723"/>
    </source>
</evidence>
<dbReference type="GO" id="GO:0046872">
    <property type="term" value="F:metal ion binding"/>
    <property type="evidence" value="ECO:0007669"/>
    <property type="project" value="UniProtKB-KW"/>
</dbReference>
<evidence type="ECO:0000256" key="6">
    <source>
        <dbReference type="PROSITE-ProRule" id="PRU00433"/>
    </source>
</evidence>
<keyword evidence="3 6" id="KW-0479">Metal-binding</keyword>
<protein>
    <submittedName>
        <fullName evidence="9">Cytochrome c553</fullName>
    </submittedName>
</protein>
<gene>
    <name evidence="9" type="ORF">SAMN04488052_102102</name>
</gene>
<dbReference type="EMBL" id="FOEG01000002">
    <property type="protein sequence ID" value="SEO67206.1"/>
    <property type="molecule type" value="Genomic_DNA"/>
</dbReference>
<dbReference type="PROSITE" id="PS51007">
    <property type="entry name" value="CYTC"/>
    <property type="match status" value="1"/>
</dbReference>
<accession>A0A1H8RLH7</accession>
<feature type="chain" id="PRO_5011451830" evidence="7">
    <location>
        <begin position="24"/>
        <end position="115"/>
    </location>
</feature>
<dbReference type="SUPFAM" id="SSF46626">
    <property type="entry name" value="Cytochrome c"/>
    <property type="match status" value="1"/>
</dbReference>
<evidence type="ECO:0000256" key="7">
    <source>
        <dbReference type="SAM" id="SignalP"/>
    </source>
</evidence>